<dbReference type="Proteomes" id="UP000664654">
    <property type="component" value="Unassembled WGS sequence"/>
</dbReference>
<dbReference type="InterPro" id="IPR052894">
    <property type="entry name" value="AsmA-related"/>
</dbReference>
<evidence type="ECO:0000256" key="1">
    <source>
        <dbReference type="SAM" id="Coils"/>
    </source>
</evidence>
<dbReference type="EMBL" id="JAFKCV010000001">
    <property type="protein sequence ID" value="MBN7824141.1"/>
    <property type="molecule type" value="Genomic_DNA"/>
</dbReference>
<dbReference type="GO" id="GO:0090313">
    <property type="term" value="P:regulation of protein targeting to membrane"/>
    <property type="evidence" value="ECO:0007669"/>
    <property type="project" value="TreeGrafter"/>
</dbReference>
<dbReference type="RefSeq" id="WP_206572233.1">
    <property type="nucleotide sequence ID" value="NZ_JAFKCV010000001.1"/>
</dbReference>
<dbReference type="AlphaFoldDB" id="A0A939DLT0"/>
<keyword evidence="3" id="KW-1185">Reference proteome</keyword>
<dbReference type="PANTHER" id="PTHR30441">
    <property type="entry name" value="DUF748 DOMAIN-CONTAINING PROTEIN"/>
    <property type="match status" value="1"/>
</dbReference>
<keyword evidence="1" id="KW-0175">Coiled coil</keyword>
<evidence type="ECO:0000313" key="2">
    <source>
        <dbReference type="EMBL" id="MBN7824141.1"/>
    </source>
</evidence>
<comment type="caution">
    <text evidence="2">The sequence shown here is derived from an EMBL/GenBank/DDBJ whole genome shotgun (WGS) entry which is preliminary data.</text>
</comment>
<feature type="coiled-coil region" evidence="1">
    <location>
        <begin position="216"/>
        <end position="248"/>
    </location>
</feature>
<dbReference type="InterPro" id="IPR008023">
    <property type="entry name" value="DUF748"/>
</dbReference>
<protein>
    <submittedName>
        <fullName evidence="2">AsmA family protein</fullName>
    </submittedName>
</protein>
<dbReference type="PANTHER" id="PTHR30441:SF4">
    <property type="entry name" value="PROTEIN ASMA"/>
    <property type="match status" value="1"/>
</dbReference>
<proteinExistence type="predicted"/>
<organism evidence="2 3">
    <name type="scientific">Bowmanella dokdonensis</name>
    <dbReference type="NCBI Taxonomy" id="751969"/>
    <lineage>
        <taxon>Bacteria</taxon>
        <taxon>Pseudomonadati</taxon>
        <taxon>Pseudomonadota</taxon>
        <taxon>Gammaproteobacteria</taxon>
        <taxon>Alteromonadales</taxon>
        <taxon>Alteromonadaceae</taxon>
        <taxon>Bowmanella</taxon>
    </lineage>
</organism>
<name>A0A939DLT0_9ALTE</name>
<gene>
    <name evidence="2" type="ORF">J0A66_02775</name>
</gene>
<evidence type="ECO:0000313" key="3">
    <source>
        <dbReference type="Proteomes" id="UP000664654"/>
    </source>
</evidence>
<dbReference type="Pfam" id="PF05359">
    <property type="entry name" value="DUF748"/>
    <property type="match status" value="1"/>
</dbReference>
<reference evidence="2" key="1">
    <citation type="submission" date="2021-03" db="EMBL/GenBank/DDBJ databases">
        <title>novel species isolated from a fishpond in China.</title>
        <authorList>
            <person name="Lu H."/>
            <person name="Cai Z."/>
        </authorList>
    </citation>
    <scope>NUCLEOTIDE SEQUENCE</scope>
    <source>
        <strain evidence="2">JCM 30855</strain>
    </source>
</reference>
<dbReference type="GO" id="GO:0005886">
    <property type="term" value="C:plasma membrane"/>
    <property type="evidence" value="ECO:0007669"/>
    <property type="project" value="TreeGrafter"/>
</dbReference>
<accession>A0A939DLT0</accession>
<sequence>MKKLLLILLVLLLALAGAFIYLASGADELIRTQLEKQGSKVLGTPVTVSSVELVWTETRLTISGLDIDNPKGYSDNQAFHLGQVRLDLGTATSEPYQVEEVLIEAPEVLYEVNAQGQANLMILKDNLQSALPANRDQAKDPAQGPAPLLAVQQVTVSNARLRLDISALETGDLQLEQKVFDITLPTFSADPVGVPDGLPADQVGSAIMNSMLANLIDQAKDQIREKVKDKAREKLDEKKDELMDKAKDKLKGLLDKK</sequence>